<dbReference type="EMBL" id="GBRH01277229">
    <property type="protein sequence ID" value="JAD20666.1"/>
    <property type="molecule type" value="Transcribed_RNA"/>
</dbReference>
<accession>A0A0A8Y334</accession>
<proteinExistence type="predicted"/>
<dbReference type="AlphaFoldDB" id="A0A0A8Y334"/>
<sequence length="42" mass="5246">MRITLMEVYLYLFFRQVCRDYNLERTKLLAKYQLALRSFIIL</sequence>
<reference evidence="1" key="1">
    <citation type="submission" date="2014-09" db="EMBL/GenBank/DDBJ databases">
        <authorList>
            <person name="Magalhaes I.L.F."/>
            <person name="Oliveira U."/>
            <person name="Santos F.R."/>
            <person name="Vidigal T.H.D.A."/>
            <person name="Brescovit A.D."/>
            <person name="Santos A.J."/>
        </authorList>
    </citation>
    <scope>NUCLEOTIDE SEQUENCE</scope>
    <source>
        <tissue evidence="1">Shoot tissue taken approximately 20 cm above the soil surface</tissue>
    </source>
</reference>
<protein>
    <submittedName>
        <fullName evidence="1">Uncharacterized protein</fullName>
    </submittedName>
</protein>
<reference evidence="1" key="2">
    <citation type="journal article" date="2015" name="Data Brief">
        <title>Shoot transcriptome of the giant reed, Arundo donax.</title>
        <authorList>
            <person name="Barrero R.A."/>
            <person name="Guerrero F.D."/>
            <person name="Moolhuijzen P."/>
            <person name="Goolsby J.A."/>
            <person name="Tidwell J."/>
            <person name="Bellgard S.E."/>
            <person name="Bellgard M.I."/>
        </authorList>
    </citation>
    <scope>NUCLEOTIDE SEQUENCE</scope>
    <source>
        <tissue evidence="1">Shoot tissue taken approximately 20 cm above the soil surface</tissue>
    </source>
</reference>
<organism evidence="1">
    <name type="scientific">Arundo donax</name>
    <name type="common">Giant reed</name>
    <name type="synonym">Donax arundinaceus</name>
    <dbReference type="NCBI Taxonomy" id="35708"/>
    <lineage>
        <taxon>Eukaryota</taxon>
        <taxon>Viridiplantae</taxon>
        <taxon>Streptophyta</taxon>
        <taxon>Embryophyta</taxon>
        <taxon>Tracheophyta</taxon>
        <taxon>Spermatophyta</taxon>
        <taxon>Magnoliopsida</taxon>
        <taxon>Liliopsida</taxon>
        <taxon>Poales</taxon>
        <taxon>Poaceae</taxon>
        <taxon>PACMAD clade</taxon>
        <taxon>Arundinoideae</taxon>
        <taxon>Arundineae</taxon>
        <taxon>Arundo</taxon>
    </lineage>
</organism>
<name>A0A0A8Y334_ARUDO</name>
<evidence type="ECO:0000313" key="1">
    <source>
        <dbReference type="EMBL" id="JAD20666.1"/>
    </source>
</evidence>